<keyword evidence="3" id="KW-1185">Reference proteome</keyword>
<dbReference type="AlphaFoldDB" id="W9RXR3"/>
<dbReference type="Proteomes" id="UP000030645">
    <property type="component" value="Unassembled WGS sequence"/>
</dbReference>
<accession>W9RXR3</accession>
<gene>
    <name evidence="2" type="ORF">L484_024187</name>
</gene>
<reference evidence="3" key="1">
    <citation type="submission" date="2013-01" db="EMBL/GenBank/DDBJ databases">
        <title>Draft Genome Sequence of a Mulberry Tree, Morus notabilis C.K. Schneid.</title>
        <authorList>
            <person name="He N."/>
            <person name="Zhao S."/>
        </authorList>
    </citation>
    <scope>NUCLEOTIDE SEQUENCE</scope>
</reference>
<protein>
    <submittedName>
        <fullName evidence="2">Uncharacterized protein</fullName>
    </submittedName>
</protein>
<name>W9RXR3_9ROSA</name>
<evidence type="ECO:0000256" key="1">
    <source>
        <dbReference type="SAM" id="SignalP"/>
    </source>
</evidence>
<sequence length="165" mass="18726">MRSIPNRFSKFFKLLTTLILGPLEFVKKVDLYPYQLSKFRFEIESFHQCLRSTTKTIQIRGWISSYLKGFDATCMAADEDQPVNWLDTSAQKVGLSPNIQTVIELGACRLEVYGLKMEELGAMNDVDVAIAVEDFGVMDDISVKIRESKREKGLGFEGNRSNNTN</sequence>
<proteinExistence type="predicted"/>
<dbReference type="EMBL" id="KE345262">
    <property type="protein sequence ID" value="EXB97325.1"/>
    <property type="molecule type" value="Genomic_DNA"/>
</dbReference>
<feature type="chain" id="PRO_5004928707" evidence="1">
    <location>
        <begin position="32"/>
        <end position="165"/>
    </location>
</feature>
<feature type="signal peptide" evidence="1">
    <location>
        <begin position="1"/>
        <end position="31"/>
    </location>
</feature>
<evidence type="ECO:0000313" key="2">
    <source>
        <dbReference type="EMBL" id="EXB97325.1"/>
    </source>
</evidence>
<evidence type="ECO:0000313" key="3">
    <source>
        <dbReference type="Proteomes" id="UP000030645"/>
    </source>
</evidence>
<organism evidence="2 3">
    <name type="scientific">Morus notabilis</name>
    <dbReference type="NCBI Taxonomy" id="981085"/>
    <lineage>
        <taxon>Eukaryota</taxon>
        <taxon>Viridiplantae</taxon>
        <taxon>Streptophyta</taxon>
        <taxon>Embryophyta</taxon>
        <taxon>Tracheophyta</taxon>
        <taxon>Spermatophyta</taxon>
        <taxon>Magnoliopsida</taxon>
        <taxon>eudicotyledons</taxon>
        <taxon>Gunneridae</taxon>
        <taxon>Pentapetalae</taxon>
        <taxon>rosids</taxon>
        <taxon>fabids</taxon>
        <taxon>Rosales</taxon>
        <taxon>Moraceae</taxon>
        <taxon>Moreae</taxon>
        <taxon>Morus</taxon>
    </lineage>
</organism>
<keyword evidence="1" id="KW-0732">Signal</keyword>